<reference evidence="1 2" key="1">
    <citation type="submission" date="2021-03" db="EMBL/GenBank/DDBJ databases">
        <title>Sequencing the genomes of 1000 actinobacteria strains.</title>
        <authorList>
            <person name="Klenk H.-P."/>
        </authorList>
    </citation>
    <scope>NUCLEOTIDE SEQUENCE [LARGE SCALE GENOMIC DNA]</scope>
    <source>
        <strain evidence="1 2">DSM 12544</strain>
    </source>
</reference>
<proteinExistence type="predicted"/>
<organism evidence="1 2">
    <name type="scientific">Nesterenkonia lacusekhoensis</name>
    <dbReference type="NCBI Taxonomy" id="150832"/>
    <lineage>
        <taxon>Bacteria</taxon>
        <taxon>Bacillati</taxon>
        <taxon>Actinomycetota</taxon>
        <taxon>Actinomycetes</taxon>
        <taxon>Micrococcales</taxon>
        <taxon>Micrococcaceae</taxon>
        <taxon>Nesterenkonia</taxon>
    </lineage>
</organism>
<dbReference type="NCBIfam" id="TIGR01725">
    <property type="entry name" value="phge_HK97_gp10"/>
    <property type="match status" value="1"/>
</dbReference>
<dbReference type="RefSeq" id="WP_210051523.1">
    <property type="nucleotide sequence ID" value="NZ_JAGINX010000002.1"/>
</dbReference>
<sequence>MAGAELRALASDLNTAQRTVRTRASQVVRSSGLAIQNHARANAPVDTGALRASMHMREGSGGMSVEVAPAVSYAHFLEHGTVYIEPMMFMQSALEAVAPSFEQAMAQVGRNVL</sequence>
<accession>A0ABS4T5K6</accession>
<evidence type="ECO:0000313" key="1">
    <source>
        <dbReference type="EMBL" id="MBP2319566.1"/>
    </source>
</evidence>
<protein>
    <submittedName>
        <fullName evidence="1">HK97 gp10 family phage protein</fullName>
    </submittedName>
</protein>
<dbReference type="Proteomes" id="UP001519331">
    <property type="component" value="Unassembled WGS sequence"/>
</dbReference>
<comment type="caution">
    <text evidence="1">The sequence shown here is derived from an EMBL/GenBank/DDBJ whole genome shotgun (WGS) entry which is preliminary data.</text>
</comment>
<dbReference type="Pfam" id="PF04883">
    <property type="entry name" value="HK97-gp10_like"/>
    <property type="match status" value="1"/>
</dbReference>
<evidence type="ECO:0000313" key="2">
    <source>
        <dbReference type="Proteomes" id="UP001519331"/>
    </source>
</evidence>
<gene>
    <name evidence="1" type="ORF">JOF45_002649</name>
</gene>
<keyword evidence="2" id="KW-1185">Reference proteome</keyword>
<dbReference type="InterPro" id="IPR010064">
    <property type="entry name" value="HK97-gp10_tail"/>
</dbReference>
<name>A0ABS4T5K6_9MICC</name>
<dbReference type="EMBL" id="JAGINX010000002">
    <property type="protein sequence ID" value="MBP2319566.1"/>
    <property type="molecule type" value="Genomic_DNA"/>
</dbReference>